<dbReference type="STRING" id="656061.D5GFZ3"/>
<dbReference type="CDD" id="cd13957">
    <property type="entry name" value="PT_UbiA_Cox10"/>
    <property type="match status" value="1"/>
</dbReference>
<feature type="transmembrane region" description="Helical" evidence="14">
    <location>
        <begin position="267"/>
        <end position="288"/>
    </location>
</feature>
<evidence type="ECO:0000256" key="3">
    <source>
        <dbReference type="ARBA" id="ARBA00005985"/>
    </source>
</evidence>
<dbReference type="InParanoid" id="D5GFZ3"/>
<dbReference type="AlphaFoldDB" id="D5GFZ3"/>
<feature type="transmembrane region" description="Helical" evidence="14">
    <location>
        <begin position="359"/>
        <end position="379"/>
    </location>
</feature>
<evidence type="ECO:0000256" key="12">
    <source>
        <dbReference type="ARBA" id="ARBA00030253"/>
    </source>
</evidence>
<dbReference type="GO" id="GO:0008495">
    <property type="term" value="F:protoheme IX farnesyltransferase activity"/>
    <property type="evidence" value="ECO:0007669"/>
    <property type="project" value="InterPro"/>
</dbReference>
<dbReference type="KEGG" id="tml:GSTUM_00001943001"/>
<reference evidence="15 16" key="1">
    <citation type="journal article" date="2010" name="Nature">
        <title>Perigord black truffle genome uncovers evolutionary origins and mechanisms of symbiosis.</title>
        <authorList>
            <person name="Martin F."/>
            <person name="Kohler A."/>
            <person name="Murat C."/>
            <person name="Balestrini R."/>
            <person name="Coutinho P.M."/>
            <person name="Jaillon O."/>
            <person name="Montanini B."/>
            <person name="Morin E."/>
            <person name="Noel B."/>
            <person name="Percudani R."/>
            <person name="Porcel B."/>
            <person name="Rubini A."/>
            <person name="Amicucci A."/>
            <person name="Amselem J."/>
            <person name="Anthouard V."/>
            <person name="Arcioni S."/>
            <person name="Artiguenave F."/>
            <person name="Aury J.M."/>
            <person name="Ballario P."/>
            <person name="Bolchi A."/>
            <person name="Brenna A."/>
            <person name="Brun A."/>
            <person name="Buee M."/>
            <person name="Cantarel B."/>
            <person name="Chevalier G."/>
            <person name="Couloux A."/>
            <person name="Da Silva C."/>
            <person name="Denoeud F."/>
            <person name="Duplessis S."/>
            <person name="Ghignone S."/>
            <person name="Hilselberger B."/>
            <person name="Iotti M."/>
            <person name="Marcais B."/>
            <person name="Mello A."/>
            <person name="Miranda M."/>
            <person name="Pacioni G."/>
            <person name="Quesneville H."/>
            <person name="Riccioni C."/>
            <person name="Ruotolo R."/>
            <person name="Splivallo R."/>
            <person name="Stocchi V."/>
            <person name="Tisserant E."/>
            <person name="Viscomi A.R."/>
            <person name="Zambonelli A."/>
            <person name="Zampieri E."/>
            <person name="Henrissat B."/>
            <person name="Lebrun M.H."/>
            <person name="Paolocci F."/>
            <person name="Bonfante P."/>
            <person name="Ottonello S."/>
            <person name="Wincker P."/>
        </authorList>
    </citation>
    <scope>NUCLEOTIDE SEQUENCE [LARGE SCALE GENOMIC DNA]</scope>
    <source>
        <strain evidence="15 16">Mel28</strain>
    </source>
</reference>
<dbReference type="InterPro" id="IPR000537">
    <property type="entry name" value="UbiA_prenyltransferase"/>
</dbReference>
<dbReference type="FunFam" id="1.10.357.140:FF:000004">
    <property type="entry name" value="Protoheme IX farnesyltransferase, mitochondrial"/>
    <property type="match status" value="1"/>
</dbReference>
<feature type="transmembrane region" description="Helical" evidence="14">
    <location>
        <begin position="294"/>
        <end position="311"/>
    </location>
</feature>
<comment type="function">
    <text evidence="1">Converts protoheme IX and farnesyl diphosphate to heme O.</text>
</comment>
<keyword evidence="6 14" id="KW-0812">Transmembrane</keyword>
<evidence type="ECO:0000313" key="16">
    <source>
        <dbReference type="Proteomes" id="UP000006911"/>
    </source>
</evidence>
<dbReference type="GeneID" id="9181781"/>
<keyword evidence="5" id="KW-0808">Transferase</keyword>
<dbReference type="PROSITE" id="PS00943">
    <property type="entry name" value="UBIA"/>
    <property type="match status" value="1"/>
</dbReference>
<dbReference type="OMA" id="TSAYGMY"/>
<dbReference type="InterPro" id="IPR030470">
    <property type="entry name" value="UbiA_prenylTrfase_CS"/>
</dbReference>
<name>D5GFZ3_TUBMM</name>
<evidence type="ECO:0000256" key="1">
    <source>
        <dbReference type="ARBA" id="ARBA00004013"/>
    </source>
</evidence>
<dbReference type="Pfam" id="PF01040">
    <property type="entry name" value="UbiA"/>
    <property type="match status" value="1"/>
</dbReference>
<gene>
    <name evidence="15" type="ORF">GSTUM_00001943001</name>
</gene>
<evidence type="ECO:0000256" key="10">
    <source>
        <dbReference type="ARBA" id="ARBA00023133"/>
    </source>
</evidence>
<dbReference type="Proteomes" id="UP000006911">
    <property type="component" value="Unassembled WGS sequence"/>
</dbReference>
<evidence type="ECO:0000256" key="14">
    <source>
        <dbReference type="SAM" id="Phobius"/>
    </source>
</evidence>
<feature type="transmembrane region" description="Helical" evidence="14">
    <location>
        <begin position="318"/>
        <end position="339"/>
    </location>
</feature>
<dbReference type="RefSeq" id="XP_002839245.1">
    <property type="nucleotide sequence ID" value="XM_002839199.1"/>
</dbReference>
<dbReference type="NCBIfam" id="TIGR01473">
    <property type="entry name" value="cyoE_ctaB"/>
    <property type="match status" value="1"/>
</dbReference>
<keyword evidence="10" id="KW-0350">Heme biosynthesis</keyword>
<dbReference type="PANTHER" id="PTHR43448:SF2">
    <property type="entry name" value="PROTOHEME IX FARNESYLTRANSFERASE, MITOCHONDRIAL"/>
    <property type="match status" value="1"/>
</dbReference>
<sequence>MYSPNAVASPLALPRPLTNRNSSASNAMLLLLPQVLPPPTICSHCLRRLTTYTRRPFSSTLHPLRSLDAVSLHVPSLLPRSRPKWHSQYFFSNGYLRADAGDSGKHTHTRDGSTTPMREPALLPHRRRQRQQKLCEGVLSPHTTTAGANQSTAVTAMQLPPDASSLLSTTSSQQTSSWKRALYSYLALTKPRLTALIVLSAMAPYALFPVDPLLSDVPTLSALTLTFLTVGTALSSSSANAFNMYLEPTYDRQMSRTRNRPLVRGLLTPRQALVFAAATGLLGVGSLYLGVNPAVAALGGINIVLYAGVYTPLKRISVVNTWVGAIVGGIPPLMGWAAAAGNVQGVDSTWSSTLSHSGGWLLAGLLFAWQFPHFNSLSWGIRDEYRRVGYQMMVWKYPALNARVALRYSLLLFPICFGLWATGVTDVGFLVDSSAVNGWLVREAWAFYSKGGEGGNAKRLFWASVWHLPVVMGLAMVHKEGLWRGVWESIVGGAEEEEHE</sequence>
<evidence type="ECO:0000256" key="4">
    <source>
        <dbReference type="ARBA" id="ARBA00016335"/>
    </source>
</evidence>
<feature type="region of interest" description="Disordered" evidence="13">
    <location>
        <begin position="100"/>
        <end position="119"/>
    </location>
</feature>
<dbReference type="eggNOG" id="KOG1380">
    <property type="taxonomic scope" value="Eukaryota"/>
</dbReference>
<dbReference type="GO" id="GO:0031966">
    <property type="term" value="C:mitochondrial membrane"/>
    <property type="evidence" value="ECO:0007669"/>
    <property type="project" value="UniProtKB-SubCell"/>
</dbReference>
<feature type="transmembrane region" description="Helical" evidence="14">
    <location>
        <begin position="193"/>
        <end position="210"/>
    </location>
</feature>
<dbReference type="HOGENOM" id="CLU_029631_2_0_1"/>
<evidence type="ECO:0000256" key="2">
    <source>
        <dbReference type="ARBA" id="ARBA00004225"/>
    </source>
</evidence>
<evidence type="ECO:0000256" key="5">
    <source>
        <dbReference type="ARBA" id="ARBA00022679"/>
    </source>
</evidence>
<dbReference type="EMBL" id="FN430229">
    <property type="protein sequence ID" value="CAZ83436.1"/>
    <property type="molecule type" value="Genomic_DNA"/>
</dbReference>
<feature type="compositionally biased region" description="Basic and acidic residues" evidence="13">
    <location>
        <begin position="100"/>
        <end position="111"/>
    </location>
</feature>
<proteinExistence type="inferred from homology"/>
<keyword evidence="9" id="KW-0496">Mitochondrion</keyword>
<evidence type="ECO:0000256" key="11">
    <source>
        <dbReference type="ARBA" id="ARBA00023136"/>
    </source>
</evidence>
<comment type="similarity">
    <text evidence="3">Belongs to the UbiA prenyltransferase family.</text>
</comment>
<feature type="transmembrane region" description="Helical" evidence="14">
    <location>
        <begin position="400"/>
        <end position="421"/>
    </location>
</feature>
<keyword evidence="7" id="KW-0809">Transit peptide</keyword>
<evidence type="ECO:0000256" key="8">
    <source>
        <dbReference type="ARBA" id="ARBA00022989"/>
    </source>
</evidence>
<dbReference type="PANTHER" id="PTHR43448">
    <property type="entry name" value="PROTOHEME IX FARNESYLTRANSFERASE, MITOCHONDRIAL"/>
    <property type="match status" value="1"/>
</dbReference>
<evidence type="ECO:0000256" key="9">
    <source>
        <dbReference type="ARBA" id="ARBA00023128"/>
    </source>
</evidence>
<evidence type="ECO:0000256" key="7">
    <source>
        <dbReference type="ARBA" id="ARBA00022946"/>
    </source>
</evidence>
<organism evidence="15 16">
    <name type="scientific">Tuber melanosporum (strain Mel28)</name>
    <name type="common">Perigord black truffle</name>
    <dbReference type="NCBI Taxonomy" id="656061"/>
    <lineage>
        <taxon>Eukaryota</taxon>
        <taxon>Fungi</taxon>
        <taxon>Dikarya</taxon>
        <taxon>Ascomycota</taxon>
        <taxon>Pezizomycotina</taxon>
        <taxon>Pezizomycetes</taxon>
        <taxon>Pezizales</taxon>
        <taxon>Tuberaceae</taxon>
        <taxon>Tuber</taxon>
    </lineage>
</organism>
<feature type="transmembrane region" description="Helical" evidence="14">
    <location>
        <begin position="222"/>
        <end position="246"/>
    </location>
</feature>
<evidence type="ECO:0000256" key="13">
    <source>
        <dbReference type="SAM" id="MobiDB-lite"/>
    </source>
</evidence>
<keyword evidence="8 14" id="KW-1133">Transmembrane helix</keyword>
<accession>D5GFZ3</accession>
<evidence type="ECO:0000256" key="6">
    <source>
        <dbReference type="ARBA" id="ARBA00022692"/>
    </source>
</evidence>
<dbReference type="InterPro" id="IPR006369">
    <property type="entry name" value="Protohaem_IX_farnesylTrfase"/>
</dbReference>
<keyword evidence="11 14" id="KW-0472">Membrane</keyword>
<evidence type="ECO:0000313" key="15">
    <source>
        <dbReference type="EMBL" id="CAZ83436.1"/>
    </source>
</evidence>
<dbReference type="HAMAP" id="MF_00154">
    <property type="entry name" value="CyoE_CtaB"/>
    <property type="match status" value="1"/>
</dbReference>
<dbReference type="GO" id="GO:0006784">
    <property type="term" value="P:heme A biosynthetic process"/>
    <property type="evidence" value="ECO:0007669"/>
    <property type="project" value="EnsemblFungi"/>
</dbReference>
<protein>
    <recommendedName>
        <fullName evidence="4">Protoheme IX farnesyltransferase, mitochondrial</fullName>
    </recommendedName>
    <alternativeName>
        <fullName evidence="12">Heme O synthase</fullName>
    </alternativeName>
</protein>
<dbReference type="Gene3D" id="1.10.357.140">
    <property type="entry name" value="UbiA prenyltransferase"/>
    <property type="match status" value="1"/>
</dbReference>
<dbReference type="FunCoup" id="D5GFZ3">
    <property type="interactions" value="768"/>
</dbReference>
<dbReference type="InterPro" id="IPR044878">
    <property type="entry name" value="UbiA_sf"/>
</dbReference>
<comment type="subcellular location">
    <subcellularLocation>
        <location evidence="2">Mitochondrion membrane</location>
        <topology evidence="2">Multi-pass membrane protein</topology>
    </subcellularLocation>
</comment>
<keyword evidence="16" id="KW-1185">Reference proteome</keyword>